<evidence type="ECO:0000256" key="2">
    <source>
        <dbReference type="ARBA" id="ARBA00023015"/>
    </source>
</evidence>
<feature type="domain" description="RNA polymerase sigma factor 70 region 4 type 2" evidence="7">
    <location>
        <begin position="115"/>
        <end position="166"/>
    </location>
</feature>
<proteinExistence type="inferred from homology"/>
<evidence type="ECO:0000259" key="6">
    <source>
        <dbReference type="Pfam" id="PF04542"/>
    </source>
</evidence>
<organism evidence="8 9">
    <name type="scientific">Novosphingobium panipatense</name>
    <dbReference type="NCBI Taxonomy" id="428991"/>
    <lineage>
        <taxon>Bacteria</taxon>
        <taxon>Pseudomonadati</taxon>
        <taxon>Pseudomonadota</taxon>
        <taxon>Alphaproteobacteria</taxon>
        <taxon>Sphingomonadales</taxon>
        <taxon>Sphingomonadaceae</taxon>
        <taxon>Novosphingobium</taxon>
    </lineage>
</organism>
<evidence type="ECO:0000259" key="7">
    <source>
        <dbReference type="Pfam" id="PF08281"/>
    </source>
</evidence>
<keyword evidence="4" id="KW-0804">Transcription</keyword>
<dbReference type="PANTHER" id="PTHR43133:SF63">
    <property type="entry name" value="RNA POLYMERASE SIGMA FACTOR FECI-RELATED"/>
    <property type="match status" value="1"/>
</dbReference>
<dbReference type="Pfam" id="PF04542">
    <property type="entry name" value="Sigma70_r2"/>
    <property type="match status" value="1"/>
</dbReference>
<dbReference type="InterPro" id="IPR036388">
    <property type="entry name" value="WH-like_DNA-bd_sf"/>
</dbReference>
<feature type="domain" description="RNA polymerase sigma-70 region 2" evidence="6">
    <location>
        <begin position="17"/>
        <end position="77"/>
    </location>
</feature>
<dbReference type="InterPro" id="IPR013324">
    <property type="entry name" value="RNA_pol_sigma_r3/r4-like"/>
</dbReference>
<dbReference type="SUPFAM" id="SSF88946">
    <property type="entry name" value="Sigma2 domain of RNA polymerase sigma factors"/>
    <property type="match status" value="1"/>
</dbReference>
<keyword evidence="2" id="KW-0805">Transcription regulation</keyword>
<keyword evidence="3" id="KW-0731">Sigma factor</keyword>
<dbReference type="Proteomes" id="UP001157910">
    <property type="component" value="Unassembled WGS sequence"/>
</dbReference>
<evidence type="ECO:0000313" key="8">
    <source>
        <dbReference type="EMBL" id="SMP54507.1"/>
    </source>
</evidence>
<comment type="similarity">
    <text evidence="1">Belongs to the sigma-70 factor family. ECF subfamily.</text>
</comment>
<gene>
    <name evidence="8" type="ORF">SAMN06296065_101563</name>
</gene>
<evidence type="ECO:0000313" key="9">
    <source>
        <dbReference type="Proteomes" id="UP001157910"/>
    </source>
</evidence>
<evidence type="ECO:0000256" key="3">
    <source>
        <dbReference type="ARBA" id="ARBA00023082"/>
    </source>
</evidence>
<keyword evidence="9" id="KW-1185">Reference proteome</keyword>
<dbReference type="Gene3D" id="1.10.10.10">
    <property type="entry name" value="Winged helix-like DNA-binding domain superfamily/Winged helix DNA-binding domain"/>
    <property type="match status" value="1"/>
</dbReference>
<feature type="compositionally biased region" description="Basic and acidic residues" evidence="5">
    <location>
        <begin position="77"/>
        <end position="87"/>
    </location>
</feature>
<evidence type="ECO:0000256" key="5">
    <source>
        <dbReference type="SAM" id="MobiDB-lite"/>
    </source>
</evidence>
<dbReference type="InterPro" id="IPR014284">
    <property type="entry name" value="RNA_pol_sigma-70_dom"/>
</dbReference>
<dbReference type="InterPro" id="IPR013249">
    <property type="entry name" value="RNA_pol_sigma70_r4_t2"/>
</dbReference>
<dbReference type="Pfam" id="PF08281">
    <property type="entry name" value="Sigma70_r4_2"/>
    <property type="match status" value="1"/>
</dbReference>
<dbReference type="NCBIfam" id="TIGR02937">
    <property type="entry name" value="sigma70-ECF"/>
    <property type="match status" value="1"/>
</dbReference>
<dbReference type="InterPro" id="IPR013325">
    <property type="entry name" value="RNA_pol_sigma_r2"/>
</dbReference>
<evidence type="ECO:0000256" key="4">
    <source>
        <dbReference type="ARBA" id="ARBA00023163"/>
    </source>
</evidence>
<sequence length="174" mass="19143">MTAEPSPPAGLEAAFLEHREKLLRFLRARGAGDAAEDLVQEIWLKISTSRRGPVASPLSYLFRTADLLMIDRFRSSRQASARDRDWTQLHAGDPPGVSSEPSAERRLAAAQEAASLLALLDKLGPRASLIFRKHRVEGTPQKAVAAELGISISTVESDLRAAYRALAEWKEKSR</sequence>
<comment type="caution">
    <text evidence="8">The sequence shown here is derived from an EMBL/GenBank/DDBJ whole genome shotgun (WGS) entry which is preliminary data.</text>
</comment>
<dbReference type="EMBL" id="FXUI01000001">
    <property type="protein sequence ID" value="SMP54507.1"/>
    <property type="molecule type" value="Genomic_DNA"/>
</dbReference>
<dbReference type="RefSeq" id="WP_283405088.1">
    <property type="nucleotide sequence ID" value="NZ_FXUI01000001.1"/>
</dbReference>
<dbReference type="InterPro" id="IPR039425">
    <property type="entry name" value="RNA_pol_sigma-70-like"/>
</dbReference>
<dbReference type="InterPro" id="IPR007627">
    <property type="entry name" value="RNA_pol_sigma70_r2"/>
</dbReference>
<name>A0ABY1PZS9_9SPHN</name>
<dbReference type="Gene3D" id="1.10.1740.10">
    <property type="match status" value="1"/>
</dbReference>
<reference evidence="8 9" key="1">
    <citation type="submission" date="2017-05" db="EMBL/GenBank/DDBJ databases">
        <authorList>
            <person name="Varghese N."/>
            <person name="Submissions S."/>
        </authorList>
    </citation>
    <scope>NUCLEOTIDE SEQUENCE [LARGE SCALE GENOMIC DNA]</scope>
    <source>
        <strain evidence="8 9">SM16</strain>
    </source>
</reference>
<dbReference type="PANTHER" id="PTHR43133">
    <property type="entry name" value="RNA POLYMERASE ECF-TYPE SIGMA FACTO"/>
    <property type="match status" value="1"/>
</dbReference>
<evidence type="ECO:0000256" key="1">
    <source>
        <dbReference type="ARBA" id="ARBA00010641"/>
    </source>
</evidence>
<accession>A0ABY1PZS9</accession>
<dbReference type="SUPFAM" id="SSF88659">
    <property type="entry name" value="Sigma3 and sigma4 domains of RNA polymerase sigma factors"/>
    <property type="match status" value="1"/>
</dbReference>
<feature type="region of interest" description="Disordered" evidence="5">
    <location>
        <begin position="77"/>
        <end position="101"/>
    </location>
</feature>
<protein>
    <submittedName>
        <fullName evidence="8">RNA polymerase sigma-70 factor, ECF subfamily</fullName>
    </submittedName>
</protein>